<gene>
    <name evidence="9" type="ORF">CKAN_00382800</name>
</gene>
<evidence type="ECO:0000256" key="4">
    <source>
        <dbReference type="ARBA" id="ARBA00011867"/>
    </source>
</evidence>
<evidence type="ECO:0000256" key="2">
    <source>
        <dbReference type="ARBA" id="ARBA00001585"/>
    </source>
</evidence>
<sequence length="634" mass="67183">MAMQLVRNDMAMMSVSNPFQQPSDIFLINKSQRPKKMAVAAVSSSLVGRPSPSSSASSSLVPAELHHSPILRTLFAVPLSSTRRVRMAQSITTRATLGLTKPGSSVVPKIAFAAKEVDFSEWKGDILVVTVSEKDMSKNENSNFTTTALRRLDGILGGVLGQASAEEDFTGKAGQSMVLRLSNSGFKRIGLFGLGQCTPSAAAIVYRGLGEVIAGVVKAVQASNVAVLPVSFEGSEESKTIIASAITSGIFLGVYEDNRFKTESKNPLLKSVDILGLGAGPLLEKKLKYTTDVCSGVILGRELVNAPANVLTPVVLAEEASKIASRYSDVLTATILDVDQCKELKMGSYLGVAAASANPPRFIHIHYKPPSGQVKTKLAIVGKGLTFDSGGYNLKTGPGCMIELMKFDMGGSAATLGAAKAIGEIKPSGVEASLFYCCAFENLISTFLYLQVHFIVAACENMISGTGMRPGDILTASNGKTIEVNNTDAEGRLTLADALVYACNQGAEKVVDLATLTGACIIALGSNIAGVFTPSDDLSNEIFAASKLSGEKFWRMPLEESYWESMKSGVADMVNTGGRQGGAITAALFLKQFVDEKVQWLHIDMAGPVWNDKNKNATGFGVSTLVEWVLKNSS</sequence>
<dbReference type="Gene3D" id="3.40.220.10">
    <property type="entry name" value="Leucine Aminopeptidase, subunit E, domain 1"/>
    <property type="match status" value="1"/>
</dbReference>
<keyword evidence="7" id="KW-0378">Hydrolase</keyword>
<dbReference type="OrthoDB" id="412814at2759"/>
<dbReference type="GO" id="GO:0030145">
    <property type="term" value="F:manganese ion binding"/>
    <property type="evidence" value="ECO:0007669"/>
    <property type="project" value="InterPro"/>
</dbReference>
<name>A0A443NAD4_9MAGN</name>
<proteinExistence type="inferred from homology"/>
<dbReference type="SUPFAM" id="SSF53187">
    <property type="entry name" value="Zn-dependent exopeptidases"/>
    <property type="match status" value="1"/>
</dbReference>
<evidence type="ECO:0000259" key="8">
    <source>
        <dbReference type="PROSITE" id="PS00631"/>
    </source>
</evidence>
<protein>
    <submittedName>
        <fullName evidence="9">Leucine aminopeptidase 1-like protein</fullName>
    </submittedName>
</protein>
<dbReference type="PANTHER" id="PTHR11963">
    <property type="entry name" value="LEUCINE AMINOPEPTIDASE-RELATED"/>
    <property type="match status" value="1"/>
</dbReference>
<comment type="similarity">
    <text evidence="3">Belongs to the peptidase M17 family.</text>
</comment>
<comment type="subunit">
    <text evidence="4">Homohexamer (dimer of homotrimers).</text>
</comment>
<dbReference type="SUPFAM" id="SSF52949">
    <property type="entry name" value="Macro domain-like"/>
    <property type="match status" value="1"/>
</dbReference>
<dbReference type="InterPro" id="IPR023042">
    <property type="entry name" value="Peptidase_M17_leu_NH2_pept"/>
</dbReference>
<dbReference type="InterPro" id="IPR011356">
    <property type="entry name" value="Leucine_aapep/pepB"/>
</dbReference>
<dbReference type="Gene3D" id="3.40.630.10">
    <property type="entry name" value="Zn peptidases"/>
    <property type="match status" value="1"/>
</dbReference>
<evidence type="ECO:0000313" key="10">
    <source>
        <dbReference type="Proteomes" id="UP000283530"/>
    </source>
</evidence>
<dbReference type="GO" id="GO:0005737">
    <property type="term" value="C:cytoplasm"/>
    <property type="evidence" value="ECO:0007669"/>
    <property type="project" value="InterPro"/>
</dbReference>
<feature type="domain" description="Cytosol aminopeptidase" evidence="8">
    <location>
        <begin position="486"/>
        <end position="493"/>
    </location>
</feature>
<dbReference type="Proteomes" id="UP000283530">
    <property type="component" value="Unassembled WGS sequence"/>
</dbReference>
<dbReference type="InterPro" id="IPR000819">
    <property type="entry name" value="Peptidase_M17_C"/>
</dbReference>
<evidence type="ECO:0000256" key="6">
    <source>
        <dbReference type="ARBA" id="ARBA00022670"/>
    </source>
</evidence>
<dbReference type="HAMAP" id="MF_00181">
    <property type="entry name" value="Cytosol_peptidase_M17"/>
    <property type="match status" value="1"/>
</dbReference>
<evidence type="ECO:0000256" key="5">
    <source>
        <dbReference type="ARBA" id="ARBA00022438"/>
    </source>
</evidence>
<dbReference type="GO" id="GO:0070006">
    <property type="term" value="F:metalloaminopeptidase activity"/>
    <property type="evidence" value="ECO:0007669"/>
    <property type="project" value="InterPro"/>
</dbReference>
<keyword evidence="6" id="KW-0645">Protease</keyword>
<accession>A0A443NAD4</accession>
<dbReference type="InterPro" id="IPR008283">
    <property type="entry name" value="Peptidase_M17_N"/>
</dbReference>
<dbReference type="PRINTS" id="PR00481">
    <property type="entry name" value="LAMNOPPTDASE"/>
</dbReference>
<keyword evidence="5 9" id="KW-0031">Aminopeptidase</keyword>
<comment type="catalytic activity">
    <reaction evidence="1">
        <text>Release of an N-terminal amino acid, Xaa-|-Yaa-, in which Xaa is preferably Leu, but may be other amino acids including Pro although not Arg or Lys, and Yaa may be Pro. Amino acid amides and methyl esters are also readily hydrolyzed, but rates on arylamides are exceedingly low.</text>
        <dbReference type="EC" id="3.4.11.1"/>
    </reaction>
</comment>
<organism evidence="9 10">
    <name type="scientific">Cinnamomum micranthum f. kanehirae</name>
    <dbReference type="NCBI Taxonomy" id="337451"/>
    <lineage>
        <taxon>Eukaryota</taxon>
        <taxon>Viridiplantae</taxon>
        <taxon>Streptophyta</taxon>
        <taxon>Embryophyta</taxon>
        <taxon>Tracheophyta</taxon>
        <taxon>Spermatophyta</taxon>
        <taxon>Magnoliopsida</taxon>
        <taxon>Magnoliidae</taxon>
        <taxon>Laurales</taxon>
        <taxon>Lauraceae</taxon>
        <taxon>Cinnamomum</taxon>
    </lineage>
</organism>
<dbReference type="STRING" id="337451.A0A443NAD4"/>
<comment type="caution">
    <text evidence="9">The sequence shown here is derived from an EMBL/GenBank/DDBJ whole genome shotgun (WGS) entry which is preliminary data.</text>
</comment>
<evidence type="ECO:0000313" key="9">
    <source>
        <dbReference type="EMBL" id="RWR75448.1"/>
    </source>
</evidence>
<dbReference type="Pfam" id="PF02789">
    <property type="entry name" value="Peptidase_M17_N"/>
    <property type="match status" value="1"/>
</dbReference>
<dbReference type="PANTHER" id="PTHR11963:SF23">
    <property type="entry name" value="CYTOSOL AMINOPEPTIDASE"/>
    <property type="match status" value="1"/>
</dbReference>
<evidence type="ECO:0000256" key="1">
    <source>
        <dbReference type="ARBA" id="ARBA00000135"/>
    </source>
</evidence>
<reference evidence="9 10" key="1">
    <citation type="journal article" date="2019" name="Nat. Plants">
        <title>Stout camphor tree genome fills gaps in understanding of flowering plant genome evolution.</title>
        <authorList>
            <person name="Chaw S.M."/>
            <person name="Liu Y.C."/>
            <person name="Wu Y.W."/>
            <person name="Wang H.Y."/>
            <person name="Lin C.I."/>
            <person name="Wu C.S."/>
            <person name="Ke H.M."/>
            <person name="Chang L.Y."/>
            <person name="Hsu C.Y."/>
            <person name="Yang H.T."/>
            <person name="Sudianto E."/>
            <person name="Hsu M.H."/>
            <person name="Wu K.P."/>
            <person name="Wang L.N."/>
            <person name="Leebens-Mack J.H."/>
            <person name="Tsai I.J."/>
        </authorList>
    </citation>
    <scope>NUCLEOTIDE SEQUENCE [LARGE SCALE GENOMIC DNA]</scope>
    <source>
        <strain evidence="10">cv. Chaw 1501</strain>
        <tissue evidence="9">Young leaves</tissue>
    </source>
</reference>
<dbReference type="AlphaFoldDB" id="A0A443NAD4"/>
<dbReference type="EMBL" id="QPKB01000002">
    <property type="protein sequence ID" value="RWR75448.1"/>
    <property type="molecule type" value="Genomic_DNA"/>
</dbReference>
<dbReference type="CDD" id="cd00433">
    <property type="entry name" value="Peptidase_M17"/>
    <property type="match status" value="1"/>
</dbReference>
<dbReference type="GO" id="GO:0006508">
    <property type="term" value="P:proteolysis"/>
    <property type="evidence" value="ECO:0007669"/>
    <property type="project" value="UniProtKB-KW"/>
</dbReference>
<dbReference type="PROSITE" id="PS00631">
    <property type="entry name" value="CYTOSOL_AP"/>
    <property type="match status" value="1"/>
</dbReference>
<dbReference type="Pfam" id="PF00883">
    <property type="entry name" value="Peptidase_M17"/>
    <property type="match status" value="2"/>
</dbReference>
<evidence type="ECO:0000256" key="7">
    <source>
        <dbReference type="ARBA" id="ARBA00022801"/>
    </source>
</evidence>
<keyword evidence="10" id="KW-1185">Reference proteome</keyword>
<dbReference type="InterPro" id="IPR043472">
    <property type="entry name" value="Macro_dom-like"/>
</dbReference>
<evidence type="ECO:0000256" key="3">
    <source>
        <dbReference type="ARBA" id="ARBA00009528"/>
    </source>
</evidence>
<comment type="catalytic activity">
    <reaction evidence="2">
        <text>Release of N-terminal proline from a peptide.</text>
        <dbReference type="EC" id="3.4.11.5"/>
    </reaction>
</comment>